<evidence type="ECO:0000313" key="2">
    <source>
        <dbReference type="Proteomes" id="UP000011182"/>
    </source>
</evidence>
<name>A0A9W5PBZ5_9BACI</name>
<comment type="caution">
    <text evidence="1">The sequence shown here is derived from an EMBL/GenBank/DDBJ whole genome shotgun (WGS) entry which is preliminary data.</text>
</comment>
<gene>
    <name evidence="1" type="ORF">BSI_32100</name>
</gene>
<dbReference type="AlphaFoldDB" id="A0A9W5PBZ5"/>
<accession>A0A9W5PBZ5</accession>
<organism evidence="1 2">
    <name type="scientific">Bacillus inaquosorum KCTC 13429</name>
    <dbReference type="NCBI Taxonomy" id="1236548"/>
    <lineage>
        <taxon>Bacteria</taxon>
        <taxon>Bacillati</taxon>
        <taxon>Bacillota</taxon>
        <taxon>Bacilli</taxon>
        <taxon>Bacillales</taxon>
        <taxon>Bacillaceae</taxon>
        <taxon>Bacillus</taxon>
    </lineage>
</organism>
<protein>
    <submittedName>
        <fullName evidence="1">Uncharacterized protein</fullName>
    </submittedName>
</protein>
<dbReference type="EMBL" id="AMXN01000006">
    <property type="protein sequence ID" value="ELS60212.1"/>
    <property type="molecule type" value="Genomic_DNA"/>
</dbReference>
<keyword evidence="2" id="KW-1185">Reference proteome</keyword>
<proteinExistence type="predicted"/>
<reference evidence="1 2" key="1">
    <citation type="journal article" date="2014" name="Syst. Appl. Microbiol.">
        <title>Genomic insights into the taxonomic status of the three subspecies of Bacillus subtilis.</title>
        <authorList>
            <person name="Yi H."/>
            <person name="Chun J."/>
            <person name="Cha C.J."/>
        </authorList>
    </citation>
    <scope>NUCLEOTIDE SEQUENCE [LARGE SCALE GENOMIC DNA]</scope>
    <source>
        <strain evidence="1 2">KCTC 13429</strain>
    </source>
</reference>
<evidence type="ECO:0000313" key="1">
    <source>
        <dbReference type="EMBL" id="ELS60212.1"/>
    </source>
</evidence>
<dbReference type="Proteomes" id="UP000011182">
    <property type="component" value="Unassembled WGS sequence"/>
</dbReference>
<sequence>MPARNYVYLAGCGYDTINTGYFAIRTYSSGVSSADPKFSAGHMGADGASAGIFEKLICFSSY</sequence>